<dbReference type="RefSeq" id="WP_165918966.1">
    <property type="nucleotide sequence ID" value="NZ_NRRP01000002.1"/>
</dbReference>
<evidence type="ECO:0000313" key="6">
    <source>
        <dbReference type="Proteomes" id="UP000295733"/>
    </source>
</evidence>
<feature type="domain" description="SurA N-terminal" evidence="4">
    <location>
        <begin position="57"/>
        <end position="132"/>
    </location>
</feature>
<dbReference type="Pfam" id="PF09312">
    <property type="entry name" value="SurA_N"/>
    <property type="match status" value="1"/>
</dbReference>
<evidence type="ECO:0000256" key="2">
    <source>
        <dbReference type="ARBA" id="ARBA00023110"/>
    </source>
</evidence>
<dbReference type="Proteomes" id="UP000295733">
    <property type="component" value="Unassembled WGS sequence"/>
</dbReference>
<dbReference type="InterPro" id="IPR050280">
    <property type="entry name" value="OMP_Chaperone_SurA"/>
</dbReference>
<dbReference type="Gene3D" id="1.10.4030.10">
    <property type="entry name" value="Porin chaperone SurA, peptide-binding domain"/>
    <property type="match status" value="1"/>
</dbReference>
<dbReference type="GO" id="GO:0003755">
    <property type="term" value="F:peptidyl-prolyl cis-trans isomerase activity"/>
    <property type="evidence" value="ECO:0007669"/>
    <property type="project" value="UniProtKB-KW"/>
</dbReference>
<gene>
    <name evidence="5" type="ORF">EV656_10487</name>
</gene>
<evidence type="ECO:0000256" key="1">
    <source>
        <dbReference type="ARBA" id="ARBA00022729"/>
    </source>
</evidence>
<feature type="signal peptide" evidence="3">
    <location>
        <begin position="1"/>
        <end position="22"/>
    </location>
</feature>
<evidence type="ECO:0000256" key="3">
    <source>
        <dbReference type="SAM" id="SignalP"/>
    </source>
</evidence>
<feature type="chain" id="PRO_5020840378" evidence="3">
    <location>
        <begin position="23"/>
        <end position="295"/>
    </location>
</feature>
<dbReference type="AlphaFoldDB" id="A0A4V2SLF1"/>
<keyword evidence="2" id="KW-0413">Isomerase</keyword>
<dbReference type="EMBL" id="SLXL01000004">
    <property type="protein sequence ID" value="TCP23116.1"/>
    <property type="molecule type" value="Genomic_DNA"/>
</dbReference>
<dbReference type="PANTHER" id="PTHR47637:SF1">
    <property type="entry name" value="CHAPERONE SURA"/>
    <property type="match status" value="1"/>
</dbReference>
<organism evidence="5 6">
    <name type="scientific">Rhodovulum adriaticum</name>
    <name type="common">Rhodopseudomonas adriatica</name>
    <dbReference type="NCBI Taxonomy" id="35804"/>
    <lineage>
        <taxon>Bacteria</taxon>
        <taxon>Pseudomonadati</taxon>
        <taxon>Pseudomonadota</taxon>
        <taxon>Alphaproteobacteria</taxon>
        <taxon>Rhodobacterales</taxon>
        <taxon>Paracoccaceae</taxon>
        <taxon>Rhodovulum</taxon>
    </lineage>
</organism>
<sequence length="295" mass="32219">MMRMTVWLAAAGMALWATGTAAQQGGPFAPRLIVNESAVTNFEIDQRLRFLTILGAPAEMRNNVLQILTDERLQMQAAKRLGVMPEEEAVRSGMEEFAARANMTPEQLVTALGQQGIAPETFRDFVASGIAWRQVVRSRFGPRLQITEAEIDRAIARAAEGGPRTVAVEYALFTMPGKTRADAERVRARVDTCDDLFGEALDAPQDRLIRETRAVADLPADIAGQIGRLDAGESTLALSTPQAAVLLMVCGRTPALGDAEVDRGQIRQQLQNQRLVSYADSYLAELRADAIIREP</sequence>
<dbReference type="InterPro" id="IPR015391">
    <property type="entry name" value="SurA_N"/>
</dbReference>
<evidence type="ECO:0000313" key="5">
    <source>
        <dbReference type="EMBL" id="TCP23116.1"/>
    </source>
</evidence>
<dbReference type="PANTHER" id="PTHR47637">
    <property type="entry name" value="CHAPERONE SURA"/>
    <property type="match status" value="1"/>
</dbReference>
<dbReference type="InterPro" id="IPR027304">
    <property type="entry name" value="Trigger_fact/SurA_dom_sf"/>
</dbReference>
<keyword evidence="2" id="KW-0697">Rotamase</keyword>
<name>A0A4V2SLF1_RHOAD</name>
<reference evidence="5 6" key="1">
    <citation type="submission" date="2019-03" db="EMBL/GenBank/DDBJ databases">
        <title>Genomic Encyclopedia of Type Strains, Phase IV (KMG-IV): sequencing the most valuable type-strain genomes for metagenomic binning, comparative biology and taxonomic classification.</title>
        <authorList>
            <person name="Goeker M."/>
        </authorList>
    </citation>
    <scope>NUCLEOTIDE SEQUENCE [LARGE SCALE GENOMIC DNA]</scope>
    <source>
        <strain evidence="5 6">DSM 2781</strain>
    </source>
</reference>
<dbReference type="SUPFAM" id="SSF109998">
    <property type="entry name" value="Triger factor/SurA peptide-binding domain-like"/>
    <property type="match status" value="1"/>
</dbReference>
<protein>
    <submittedName>
        <fullName evidence="5">SurA-like protein</fullName>
    </submittedName>
</protein>
<keyword evidence="1 3" id="KW-0732">Signal</keyword>
<keyword evidence="6" id="KW-1185">Reference proteome</keyword>
<accession>A0A4V2SLF1</accession>
<comment type="caution">
    <text evidence="5">The sequence shown here is derived from an EMBL/GenBank/DDBJ whole genome shotgun (WGS) entry which is preliminary data.</text>
</comment>
<proteinExistence type="predicted"/>
<evidence type="ECO:0000259" key="4">
    <source>
        <dbReference type="Pfam" id="PF09312"/>
    </source>
</evidence>